<proteinExistence type="predicted"/>
<name>A2FYN3_TRIV3</name>
<reference evidence="2" key="2">
    <citation type="journal article" date="2007" name="Science">
        <title>Draft genome sequence of the sexually transmitted pathogen Trichomonas vaginalis.</title>
        <authorList>
            <person name="Carlton J.M."/>
            <person name="Hirt R.P."/>
            <person name="Silva J.C."/>
            <person name="Delcher A.L."/>
            <person name="Schatz M."/>
            <person name="Zhao Q."/>
            <person name="Wortman J.R."/>
            <person name="Bidwell S.L."/>
            <person name="Alsmark U.C.M."/>
            <person name="Besteiro S."/>
            <person name="Sicheritz-Ponten T."/>
            <person name="Noel C.J."/>
            <person name="Dacks J.B."/>
            <person name="Foster P.G."/>
            <person name="Simillion C."/>
            <person name="Van de Peer Y."/>
            <person name="Miranda-Saavedra D."/>
            <person name="Barton G.J."/>
            <person name="Westrop G.D."/>
            <person name="Mueller S."/>
            <person name="Dessi D."/>
            <person name="Fiori P.L."/>
            <person name="Ren Q."/>
            <person name="Paulsen I."/>
            <person name="Zhang H."/>
            <person name="Bastida-Corcuera F.D."/>
            <person name="Simoes-Barbosa A."/>
            <person name="Brown M.T."/>
            <person name="Hayes R.D."/>
            <person name="Mukherjee M."/>
            <person name="Okumura C.Y."/>
            <person name="Schneider R."/>
            <person name="Smith A.J."/>
            <person name="Vanacova S."/>
            <person name="Villalvazo M."/>
            <person name="Haas B.J."/>
            <person name="Pertea M."/>
            <person name="Feldblyum T.V."/>
            <person name="Utterback T.R."/>
            <person name="Shu C.L."/>
            <person name="Osoegawa K."/>
            <person name="de Jong P.J."/>
            <person name="Hrdy I."/>
            <person name="Horvathova L."/>
            <person name="Zubacova Z."/>
            <person name="Dolezal P."/>
            <person name="Malik S.B."/>
            <person name="Logsdon J.M. Jr."/>
            <person name="Henze K."/>
            <person name="Gupta A."/>
            <person name="Wang C.C."/>
            <person name="Dunne R.L."/>
            <person name="Upcroft J.A."/>
            <person name="Upcroft P."/>
            <person name="White O."/>
            <person name="Salzberg S.L."/>
            <person name="Tang P."/>
            <person name="Chiu C.-H."/>
            <person name="Lee Y.-S."/>
            <person name="Embley T.M."/>
            <person name="Coombs G.H."/>
            <person name="Mottram J.C."/>
            <person name="Tachezy J."/>
            <person name="Fraser-Liggett C.M."/>
            <person name="Johnson P.J."/>
        </authorList>
    </citation>
    <scope>NUCLEOTIDE SEQUENCE [LARGE SCALE GENOMIC DNA]</scope>
    <source>
        <strain evidence="2">G3</strain>
    </source>
</reference>
<dbReference type="Proteomes" id="UP000001542">
    <property type="component" value="Unassembled WGS sequence"/>
</dbReference>
<organism evidence="2 3">
    <name type="scientific">Trichomonas vaginalis (strain ATCC PRA-98 / G3)</name>
    <dbReference type="NCBI Taxonomy" id="412133"/>
    <lineage>
        <taxon>Eukaryota</taxon>
        <taxon>Metamonada</taxon>
        <taxon>Parabasalia</taxon>
        <taxon>Trichomonadida</taxon>
        <taxon>Trichomonadidae</taxon>
        <taxon>Trichomonas</taxon>
    </lineage>
</organism>
<keyword evidence="3" id="KW-1185">Reference proteome</keyword>
<gene>
    <name evidence="2" type="ORF">TVAG_124550</name>
</gene>
<dbReference type="SMR" id="A2FYN3"/>
<dbReference type="AlphaFoldDB" id="A2FYN3"/>
<evidence type="ECO:0000313" key="2">
    <source>
        <dbReference type="EMBL" id="EAX89984.1"/>
    </source>
</evidence>
<evidence type="ECO:0000256" key="1">
    <source>
        <dbReference type="SAM" id="Coils"/>
    </source>
</evidence>
<dbReference type="EMBL" id="DS114148">
    <property type="protein sequence ID" value="EAX89984.1"/>
    <property type="molecule type" value="Genomic_DNA"/>
</dbReference>
<keyword evidence="1" id="KW-0175">Coiled coil</keyword>
<feature type="coiled-coil region" evidence="1">
    <location>
        <begin position="120"/>
        <end position="154"/>
    </location>
</feature>
<protein>
    <submittedName>
        <fullName evidence="2">Uncharacterized protein</fullName>
    </submittedName>
</protein>
<dbReference type="VEuPathDB" id="TrichDB:TVAG_124550"/>
<evidence type="ECO:0000313" key="3">
    <source>
        <dbReference type="Proteomes" id="UP000001542"/>
    </source>
</evidence>
<feature type="coiled-coil region" evidence="1">
    <location>
        <begin position="5"/>
        <end position="54"/>
    </location>
</feature>
<dbReference type="InParanoid" id="A2FYN3"/>
<accession>A2FYN3</accession>
<sequence>MTFQNEFYIAENENLKRQLEQLIDAKQKEIRDLQDVFEEKLRKLRENLKNENIDPLINENKILKAKVEELTDHCCKLEVDKNELIKSIKQTQTTEKALYAELNHEREMQKQNVHDFSEFIQPFEDQIKELSELLKQKQEEINNLHSIINDECQERNRLQSLILSKK</sequence>
<reference evidence="2" key="1">
    <citation type="submission" date="2006-10" db="EMBL/GenBank/DDBJ databases">
        <authorList>
            <person name="Amadeo P."/>
            <person name="Zhao Q."/>
            <person name="Wortman J."/>
            <person name="Fraser-Liggett C."/>
            <person name="Carlton J."/>
        </authorList>
    </citation>
    <scope>NUCLEOTIDE SEQUENCE</scope>
    <source>
        <strain evidence="2">G3</strain>
    </source>
</reference>